<reference evidence="2" key="1">
    <citation type="submission" date="2016-11" db="UniProtKB">
        <authorList>
            <consortium name="WormBaseParasite"/>
        </authorList>
    </citation>
    <scope>IDENTIFICATION</scope>
</reference>
<organism evidence="1 2">
    <name type="scientific">Steinernema glaseri</name>
    <dbReference type="NCBI Taxonomy" id="37863"/>
    <lineage>
        <taxon>Eukaryota</taxon>
        <taxon>Metazoa</taxon>
        <taxon>Ecdysozoa</taxon>
        <taxon>Nematoda</taxon>
        <taxon>Chromadorea</taxon>
        <taxon>Rhabditida</taxon>
        <taxon>Tylenchina</taxon>
        <taxon>Panagrolaimomorpha</taxon>
        <taxon>Strongyloidoidea</taxon>
        <taxon>Steinernematidae</taxon>
        <taxon>Steinernema</taxon>
    </lineage>
</organism>
<dbReference type="WBParaSite" id="L893_g1685.t1">
    <property type="protein sequence ID" value="L893_g1685.t1"/>
    <property type="gene ID" value="L893_g1685"/>
</dbReference>
<proteinExistence type="predicted"/>
<evidence type="ECO:0000313" key="1">
    <source>
        <dbReference type="Proteomes" id="UP000095287"/>
    </source>
</evidence>
<protein>
    <submittedName>
        <fullName evidence="2">Uncharacterized protein</fullName>
    </submittedName>
</protein>
<dbReference type="Proteomes" id="UP000095287">
    <property type="component" value="Unplaced"/>
</dbReference>
<name>A0A1I7YJ81_9BILA</name>
<accession>A0A1I7YJ81</accession>
<keyword evidence="1" id="KW-1185">Reference proteome</keyword>
<dbReference type="AlphaFoldDB" id="A0A1I7YJ81"/>
<evidence type="ECO:0000313" key="2">
    <source>
        <dbReference type="WBParaSite" id="L893_g1685.t1"/>
    </source>
</evidence>
<sequence length="88" mass="10263">MWDLKDERWRFCKRAKYLLLAINCANLIESVDGGRHTNTERRNGKARTANGHYGSAVVLSEFWRSIVMIVLNDDERRDGRKEESLPLI</sequence>